<sequence>MGTTQLMDAGLRAGDEVVLPAYGGGEVAQAVRETGARPVVVDIEPRSLCIDPLAVAAAVTGRTAAIAPVHLFGHPADMVRLQDLAERHELRTVEFGMPPRARSLDAVRRRKHAAYLSSRLTGVMVPSVAQGAEHAYDEYVVRVPGNGRPDRDAFKHALRSRGVPCWVPVKIPVHWMPGFRSGERLPEAERAADECLALPIDASMTKRELQRVVSACNALGGLLLEPAC</sequence>
<dbReference type="EMBL" id="CP031320">
    <property type="protein sequence ID" value="AXK35577.1"/>
    <property type="molecule type" value="Genomic_DNA"/>
</dbReference>
<dbReference type="GO" id="GO:0000271">
    <property type="term" value="P:polysaccharide biosynthetic process"/>
    <property type="evidence" value="ECO:0007669"/>
    <property type="project" value="TreeGrafter"/>
</dbReference>
<evidence type="ECO:0000313" key="6">
    <source>
        <dbReference type="EMBL" id="AXK35577.1"/>
    </source>
</evidence>
<dbReference type="InterPro" id="IPR015422">
    <property type="entry name" value="PyrdxlP-dep_Trfase_small"/>
</dbReference>
<accession>A0A345XVB1</accession>
<protein>
    <submittedName>
        <fullName evidence="6">DegT/DnrJ/EryC1/StrS aminotransferase</fullName>
    </submittedName>
</protein>
<dbReference type="PANTHER" id="PTHR30244:SF34">
    <property type="entry name" value="DTDP-4-AMINO-4,6-DIDEOXYGALACTOSE TRANSAMINASE"/>
    <property type="match status" value="1"/>
</dbReference>
<dbReference type="AlphaFoldDB" id="A0A345XVB1"/>
<dbReference type="Proteomes" id="UP000254425">
    <property type="component" value="Chromosome"/>
</dbReference>
<evidence type="ECO:0000256" key="5">
    <source>
        <dbReference type="ARBA" id="ARBA00038398"/>
    </source>
</evidence>
<dbReference type="SUPFAM" id="SSF53383">
    <property type="entry name" value="PLP-dependent transferases"/>
    <property type="match status" value="1"/>
</dbReference>
<dbReference type="Pfam" id="PF01041">
    <property type="entry name" value="DegT_DnrJ_EryC1"/>
    <property type="match status" value="2"/>
</dbReference>
<organism evidence="6 7">
    <name type="scientific">Streptomyces armeniacus</name>
    <dbReference type="NCBI Taxonomy" id="83291"/>
    <lineage>
        <taxon>Bacteria</taxon>
        <taxon>Bacillati</taxon>
        <taxon>Actinomycetota</taxon>
        <taxon>Actinomycetes</taxon>
        <taxon>Kitasatosporales</taxon>
        <taxon>Streptomycetaceae</taxon>
        <taxon>Streptomyces</taxon>
    </lineage>
</organism>
<comment type="cofactor">
    <cofactor evidence="1">
        <name>pyridoxal 5'-phosphate</name>
        <dbReference type="ChEBI" id="CHEBI:597326"/>
    </cofactor>
</comment>
<evidence type="ECO:0000313" key="7">
    <source>
        <dbReference type="Proteomes" id="UP000254425"/>
    </source>
</evidence>
<evidence type="ECO:0000256" key="4">
    <source>
        <dbReference type="ARBA" id="ARBA00022898"/>
    </source>
</evidence>
<dbReference type="PANTHER" id="PTHR30244">
    <property type="entry name" value="TRANSAMINASE"/>
    <property type="match status" value="1"/>
</dbReference>
<keyword evidence="7" id="KW-1185">Reference proteome</keyword>
<gene>
    <name evidence="6" type="ORF">DVA86_26000</name>
</gene>
<dbReference type="InterPro" id="IPR000653">
    <property type="entry name" value="DegT/StrS_aminotransferase"/>
</dbReference>
<dbReference type="RefSeq" id="WP_208881831.1">
    <property type="nucleotide sequence ID" value="NZ_CP031320.1"/>
</dbReference>
<name>A0A345XVB1_9ACTN</name>
<keyword evidence="2 6" id="KW-0032">Aminotransferase</keyword>
<dbReference type="GO" id="GO:0008483">
    <property type="term" value="F:transaminase activity"/>
    <property type="evidence" value="ECO:0007669"/>
    <property type="project" value="UniProtKB-KW"/>
</dbReference>
<reference evidence="6 7" key="1">
    <citation type="submission" date="2018-07" db="EMBL/GenBank/DDBJ databases">
        <title>Draft genome of the type strain Streptomyces armeniacus ATCC 15676.</title>
        <authorList>
            <person name="Labana P."/>
            <person name="Gosse J.T."/>
            <person name="Boddy C.N."/>
        </authorList>
    </citation>
    <scope>NUCLEOTIDE SEQUENCE [LARGE SCALE GENOMIC DNA]</scope>
    <source>
        <strain evidence="6 7">ATCC 15676</strain>
    </source>
</reference>
<keyword evidence="4" id="KW-0663">Pyridoxal phosphate</keyword>
<proteinExistence type="inferred from homology"/>
<dbReference type="KEGG" id="sarm:DVA86_26000"/>
<dbReference type="InterPro" id="IPR015421">
    <property type="entry name" value="PyrdxlP-dep_Trfase_major"/>
</dbReference>
<evidence type="ECO:0000256" key="1">
    <source>
        <dbReference type="ARBA" id="ARBA00001933"/>
    </source>
</evidence>
<dbReference type="Gene3D" id="3.90.1150.10">
    <property type="entry name" value="Aspartate Aminotransferase, domain 1"/>
    <property type="match status" value="1"/>
</dbReference>
<dbReference type="Gene3D" id="3.40.640.10">
    <property type="entry name" value="Type I PLP-dependent aspartate aminotransferase-like (Major domain)"/>
    <property type="match status" value="1"/>
</dbReference>
<evidence type="ECO:0000256" key="3">
    <source>
        <dbReference type="ARBA" id="ARBA00022679"/>
    </source>
</evidence>
<keyword evidence="3 6" id="KW-0808">Transferase</keyword>
<comment type="similarity">
    <text evidence="5">Belongs to the DegT/DnrJ/EryC1 family. L-glutamine:2-deoxy-scyllo-inosose/scyllo-inosose aminotransferase subfamily.</text>
</comment>
<dbReference type="GO" id="GO:0030170">
    <property type="term" value="F:pyridoxal phosphate binding"/>
    <property type="evidence" value="ECO:0007669"/>
    <property type="project" value="TreeGrafter"/>
</dbReference>
<dbReference type="InterPro" id="IPR015424">
    <property type="entry name" value="PyrdxlP-dep_Trfase"/>
</dbReference>
<evidence type="ECO:0000256" key="2">
    <source>
        <dbReference type="ARBA" id="ARBA00022576"/>
    </source>
</evidence>